<keyword evidence="1" id="KW-1133">Transmembrane helix</keyword>
<dbReference type="AlphaFoldDB" id="A0A8T2QKS7"/>
<dbReference type="Proteomes" id="UP000825935">
    <property type="component" value="Chromosome 34"/>
</dbReference>
<keyword evidence="3" id="KW-1185">Reference proteome</keyword>
<evidence type="ECO:0000313" key="2">
    <source>
        <dbReference type="EMBL" id="KAH7284170.1"/>
    </source>
</evidence>
<gene>
    <name evidence="2" type="ORF">KP509_34G042400</name>
</gene>
<keyword evidence="1" id="KW-0472">Membrane</keyword>
<comment type="caution">
    <text evidence="2">The sequence shown here is derived from an EMBL/GenBank/DDBJ whole genome shotgun (WGS) entry which is preliminary data.</text>
</comment>
<feature type="transmembrane region" description="Helical" evidence="1">
    <location>
        <begin position="137"/>
        <end position="160"/>
    </location>
</feature>
<evidence type="ECO:0000256" key="1">
    <source>
        <dbReference type="SAM" id="Phobius"/>
    </source>
</evidence>
<evidence type="ECO:0000313" key="3">
    <source>
        <dbReference type="Proteomes" id="UP000825935"/>
    </source>
</evidence>
<proteinExistence type="predicted"/>
<accession>A0A8T2QKS7</accession>
<organism evidence="2 3">
    <name type="scientific">Ceratopteris richardii</name>
    <name type="common">Triangle waterfern</name>
    <dbReference type="NCBI Taxonomy" id="49495"/>
    <lineage>
        <taxon>Eukaryota</taxon>
        <taxon>Viridiplantae</taxon>
        <taxon>Streptophyta</taxon>
        <taxon>Embryophyta</taxon>
        <taxon>Tracheophyta</taxon>
        <taxon>Polypodiopsida</taxon>
        <taxon>Polypodiidae</taxon>
        <taxon>Polypodiales</taxon>
        <taxon>Pteridineae</taxon>
        <taxon>Pteridaceae</taxon>
        <taxon>Parkerioideae</taxon>
        <taxon>Ceratopteris</taxon>
    </lineage>
</organism>
<reference evidence="2" key="1">
    <citation type="submission" date="2021-08" db="EMBL/GenBank/DDBJ databases">
        <title>WGS assembly of Ceratopteris richardii.</title>
        <authorList>
            <person name="Marchant D.B."/>
            <person name="Chen G."/>
            <person name="Jenkins J."/>
            <person name="Shu S."/>
            <person name="Leebens-Mack J."/>
            <person name="Grimwood J."/>
            <person name="Schmutz J."/>
            <person name="Soltis P."/>
            <person name="Soltis D."/>
            <person name="Chen Z.-H."/>
        </authorList>
    </citation>
    <scope>NUCLEOTIDE SEQUENCE</scope>
    <source>
        <strain evidence="2">Whitten #5841</strain>
        <tissue evidence="2">Leaf</tissue>
    </source>
</reference>
<protein>
    <submittedName>
        <fullName evidence="2">Uncharacterized protein</fullName>
    </submittedName>
</protein>
<keyword evidence="1" id="KW-0812">Transmembrane</keyword>
<dbReference type="EMBL" id="CM035439">
    <property type="protein sequence ID" value="KAH7284170.1"/>
    <property type="molecule type" value="Genomic_DNA"/>
</dbReference>
<feature type="transmembrane region" description="Helical" evidence="1">
    <location>
        <begin position="29"/>
        <end position="51"/>
    </location>
</feature>
<sequence length="190" mass="20977">MGVGALRDGVHPYHRDGVHPYHRDDAPSLIVATICFLSGPFLSIAMVGVACSPSRRCGSYPSPSCFVSGKGVARAGHDSRGFLRHRDNVKLCPSRWSGELLPRNLAFSWALRFFFVLPRDGLGPVRGHRASSAQLTFRAAFLMLLLAQPLVGLALSLSVIKRAFSSSHLHTRWSFLRWASPCFKHKVQLL</sequence>
<name>A0A8T2QKS7_CERRI</name>